<comment type="caution">
    <text evidence="3">The sequence shown here is derived from an EMBL/GenBank/DDBJ whole genome shotgun (WGS) entry which is preliminary data.</text>
</comment>
<dbReference type="InterPro" id="IPR033645">
    <property type="entry name" value="VirB9/CagX/TrbG_C"/>
</dbReference>
<dbReference type="OrthoDB" id="9773431at2"/>
<keyword evidence="2" id="KW-0732">Signal</keyword>
<comment type="similarity">
    <text evidence="1">Belongs to the TrbG/VirB9 family.</text>
</comment>
<protein>
    <submittedName>
        <fullName evidence="3">P-type conjugative transfer protein VirB9</fullName>
    </submittedName>
</protein>
<evidence type="ECO:0000256" key="2">
    <source>
        <dbReference type="ARBA" id="ARBA00022729"/>
    </source>
</evidence>
<evidence type="ECO:0000313" key="3">
    <source>
        <dbReference type="EMBL" id="PRP68796.1"/>
    </source>
</evidence>
<gene>
    <name evidence="3" type="ORF">BUE93_20330</name>
</gene>
<sequence length="256" mass="28009">MVATLALPVFAARSPHPLLSDARVTQVAYDPNQVYEIQGAYGYQTMVEFAADETIKVVALGDSIAWQPVAYQNRLFLKPVEQNAQTNLTVITDRRTYYFRLGTVPKNAPQPFLVRFRYPEANDLLFPAPAPAAPAVAAAQPAPNEAGSFDPARINLNYGMAGDKATIALNRAFDDGEFTYFRFDAGSAIPSVYQVNPDGTEAMVATRREGDYLVVEQTGSLFTLRNGNAHLCVQNNVRPFRKETAGQPVAFAGGRK</sequence>
<dbReference type="Proteomes" id="UP000239469">
    <property type="component" value="Unassembled WGS sequence"/>
</dbReference>
<proteinExistence type="inferred from homology"/>
<dbReference type="InterPro" id="IPR010258">
    <property type="entry name" value="Conjugal_tfr_TrbG/VirB9/CagX"/>
</dbReference>
<dbReference type="InterPro" id="IPR014148">
    <property type="entry name" value="VirB9"/>
</dbReference>
<evidence type="ECO:0000256" key="1">
    <source>
        <dbReference type="ARBA" id="ARBA00006135"/>
    </source>
</evidence>
<organism evidence="3 4">
    <name type="scientific">Chromobacterium amazonense</name>
    <dbReference type="NCBI Taxonomy" id="1382803"/>
    <lineage>
        <taxon>Bacteria</taxon>
        <taxon>Pseudomonadati</taxon>
        <taxon>Pseudomonadota</taxon>
        <taxon>Betaproteobacteria</taxon>
        <taxon>Neisseriales</taxon>
        <taxon>Chromobacteriaceae</taxon>
        <taxon>Chromobacterium</taxon>
    </lineage>
</organism>
<dbReference type="CDD" id="cd06911">
    <property type="entry name" value="VirB9_CagX_TrbG"/>
    <property type="match status" value="1"/>
</dbReference>
<dbReference type="Pfam" id="PF03524">
    <property type="entry name" value="CagX"/>
    <property type="match status" value="1"/>
</dbReference>
<evidence type="ECO:0000313" key="4">
    <source>
        <dbReference type="Proteomes" id="UP000239469"/>
    </source>
</evidence>
<name>A0A2S9WZH1_9NEIS</name>
<dbReference type="Gene3D" id="2.60.40.2500">
    <property type="match status" value="1"/>
</dbReference>
<accession>A0A2S9WZH1</accession>
<dbReference type="InterPro" id="IPR038161">
    <property type="entry name" value="VirB9/CagX/TrbG_C_sf"/>
</dbReference>
<dbReference type="NCBIfam" id="TIGR02781">
    <property type="entry name" value="VirB9"/>
    <property type="match status" value="1"/>
</dbReference>
<dbReference type="AlphaFoldDB" id="A0A2S9WZH1"/>
<dbReference type="EMBL" id="MTBD01000037">
    <property type="protein sequence ID" value="PRP68796.1"/>
    <property type="molecule type" value="Genomic_DNA"/>
</dbReference>
<reference evidence="3 4" key="1">
    <citation type="submission" date="2017-01" db="EMBL/GenBank/DDBJ databases">
        <title>New insights into the genetic diversity of Chromobacterium isolated from tropical freshwater lake.</title>
        <authorList>
            <person name="Santos A.B."/>
            <person name="Nascimento A.M."/>
            <person name="Da Silva P.C."/>
        </authorList>
    </citation>
    <scope>NUCLEOTIDE SEQUENCE [LARGE SCALE GENOMIC DNA]</scope>
    <source>
        <strain evidence="3 4">56AF</strain>
    </source>
</reference>